<sequence length="360" mass="42218">FCLMQRLELHVKSLSEARTEDKRHIQRLEQELLNCSQEIDYLQDQLNARNTEVNCLEEHVHSLELKLADVEDLQEEVDRLREELKWSDSEHLFLRLELERKELELHESNLHREKLRELISSMSLDSQCEIESMKLDLMALEHGCFEATKIQEETVEEKARMNGLILELEIRFQDAQKIIEGLEEENKELKEKLDTSMRNARVFCQGIEEWLQNEDRSHQKSQTCLSKPENKLSLLEEMSTCGEVLGPVLSQLAKERALDADPRAKTQKMSQQIEEYELVVKQLKEQLREEKLKAKEEAEDLAQEMAELRYQITGLLEEECKRRACIEQASLQRIAELEAQECLVLTSKVPYKMVCEVYCA</sequence>
<gene>
    <name evidence="2" type="ORF">CJ030_MR4G020631</name>
</gene>
<feature type="non-terminal residue" evidence="2">
    <location>
        <position position="360"/>
    </location>
</feature>
<evidence type="ECO:0000313" key="3">
    <source>
        <dbReference type="Proteomes" id="UP000516437"/>
    </source>
</evidence>
<name>A0A6A1VVM7_9ROSI</name>
<evidence type="ECO:0000256" key="1">
    <source>
        <dbReference type="SAM" id="Coils"/>
    </source>
</evidence>
<evidence type="ECO:0000313" key="2">
    <source>
        <dbReference type="EMBL" id="KAB1216795.1"/>
    </source>
</evidence>
<accession>A0A6A1VVM7</accession>
<dbReference type="PANTHER" id="PTHR36390">
    <property type="entry name" value="MYOSIN HEAVY CHAIN-LIKE PROTEIN"/>
    <property type="match status" value="1"/>
</dbReference>
<dbReference type="AlphaFoldDB" id="A0A6A1VVM7"/>
<feature type="coiled-coil region" evidence="1">
    <location>
        <begin position="11"/>
        <end position="118"/>
    </location>
</feature>
<dbReference type="EMBL" id="RXIC02000022">
    <property type="protein sequence ID" value="KAB1216795.1"/>
    <property type="molecule type" value="Genomic_DNA"/>
</dbReference>
<comment type="caution">
    <text evidence="2">The sequence shown here is derived from an EMBL/GenBank/DDBJ whole genome shotgun (WGS) entry which is preliminary data.</text>
</comment>
<reference evidence="2 3" key="1">
    <citation type="journal article" date="2019" name="Plant Biotechnol. J.">
        <title>The red bayberry genome and genetic basis of sex determination.</title>
        <authorList>
            <person name="Jia H.M."/>
            <person name="Jia H.J."/>
            <person name="Cai Q.L."/>
            <person name="Wang Y."/>
            <person name="Zhao H.B."/>
            <person name="Yang W.F."/>
            <person name="Wang G.Y."/>
            <person name="Li Y.H."/>
            <person name="Zhan D.L."/>
            <person name="Shen Y.T."/>
            <person name="Niu Q.F."/>
            <person name="Chang L."/>
            <person name="Qiu J."/>
            <person name="Zhao L."/>
            <person name="Xie H.B."/>
            <person name="Fu W.Y."/>
            <person name="Jin J."/>
            <person name="Li X.W."/>
            <person name="Jiao Y."/>
            <person name="Zhou C.C."/>
            <person name="Tu T."/>
            <person name="Chai C.Y."/>
            <person name="Gao J.L."/>
            <person name="Fan L.J."/>
            <person name="van de Weg E."/>
            <person name="Wang J.Y."/>
            <person name="Gao Z.S."/>
        </authorList>
    </citation>
    <scope>NUCLEOTIDE SEQUENCE [LARGE SCALE GENOMIC DNA]</scope>
    <source>
        <tissue evidence="2">Leaves</tissue>
    </source>
</reference>
<organism evidence="2 3">
    <name type="scientific">Morella rubra</name>
    <name type="common">Chinese bayberry</name>
    <dbReference type="NCBI Taxonomy" id="262757"/>
    <lineage>
        <taxon>Eukaryota</taxon>
        <taxon>Viridiplantae</taxon>
        <taxon>Streptophyta</taxon>
        <taxon>Embryophyta</taxon>
        <taxon>Tracheophyta</taxon>
        <taxon>Spermatophyta</taxon>
        <taxon>Magnoliopsida</taxon>
        <taxon>eudicotyledons</taxon>
        <taxon>Gunneridae</taxon>
        <taxon>Pentapetalae</taxon>
        <taxon>rosids</taxon>
        <taxon>fabids</taxon>
        <taxon>Fagales</taxon>
        <taxon>Myricaceae</taxon>
        <taxon>Morella</taxon>
    </lineage>
</organism>
<feature type="coiled-coil region" evidence="1">
    <location>
        <begin position="266"/>
        <end position="318"/>
    </location>
</feature>
<keyword evidence="3" id="KW-1185">Reference proteome</keyword>
<feature type="coiled-coil region" evidence="1">
    <location>
        <begin position="165"/>
        <end position="199"/>
    </location>
</feature>
<proteinExistence type="predicted"/>
<protein>
    <submittedName>
        <fullName evidence="2">Uncharacterized protein</fullName>
    </submittedName>
</protein>
<dbReference type="OrthoDB" id="2020741at2759"/>
<dbReference type="PANTHER" id="PTHR36390:SF1">
    <property type="entry name" value="MYOSIN HEAVY CHAIN-LIKE PROTEIN"/>
    <property type="match status" value="1"/>
</dbReference>
<dbReference type="Proteomes" id="UP000516437">
    <property type="component" value="Chromosome 4"/>
</dbReference>
<keyword evidence="1" id="KW-0175">Coiled coil</keyword>